<dbReference type="Pfam" id="PF25954">
    <property type="entry name" value="Beta-barrel_RND_2"/>
    <property type="match status" value="1"/>
</dbReference>
<feature type="domain" description="Multidrug resistance protein MdtA-like barrel-sandwich hybrid" evidence="5">
    <location>
        <begin position="80"/>
        <end position="226"/>
    </location>
</feature>
<organism evidence="8 9">
    <name type="scientific">Massilia solisilvae</name>
    <dbReference type="NCBI Taxonomy" id="1811225"/>
    <lineage>
        <taxon>Bacteria</taxon>
        <taxon>Pseudomonadati</taxon>
        <taxon>Pseudomonadota</taxon>
        <taxon>Betaproteobacteria</taxon>
        <taxon>Burkholderiales</taxon>
        <taxon>Oxalobacteraceae</taxon>
        <taxon>Telluria group</taxon>
        <taxon>Massilia</taxon>
    </lineage>
</organism>
<evidence type="ECO:0000256" key="2">
    <source>
        <dbReference type="SAM" id="Coils"/>
    </source>
</evidence>
<accession>A0ABT2BFT2</accession>
<reference evidence="8 9" key="1">
    <citation type="submission" date="2022-08" db="EMBL/GenBank/DDBJ databases">
        <title>Reclassification of Massilia species as members of the genera Telluria, Duganella, Pseudoduganella, Mokoshia gen. nov. and Zemynaea gen. nov. using orthogonal and non-orthogonal genome-based approaches.</title>
        <authorList>
            <person name="Bowman J.P."/>
        </authorList>
    </citation>
    <scope>NUCLEOTIDE SEQUENCE [LARGE SCALE GENOMIC DNA]</scope>
    <source>
        <strain evidence="8 9">JCM 31607</strain>
    </source>
</reference>
<dbReference type="EMBL" id="JANUGV010000001">
    <property type="protein sequence ID" value="MCS0607377.1"/>
    <property type="molecule type" value="Genomic_DNA"/>
</dbReference>
<comment type="similarity">
    <text evidence="1">Belongs to the membrane fusion protein (MFP) (TC 8.A.1) family.</text>
</comment>
<dbReference type="Pfam" id="PF25989">
    <property type="entry name" value="YknX_C"/>
    <property type="match status" value="1"/>
</dbReference>
<name>A0ABT2BFT2_9BURK</name>
<dbReference type="NCBIfam" id="TIGR01730">
    <property type="entry name" value="RND_mfp"/>
    <property type="match status" value="1"/>
</dbReference>
<feature type="domain" description="CusB-like beta-barrel" evidence="6">
    <location>
        <begin position="249"/>
        <end position="321"/>
    </location>
</feature>
<feature type="transmembrane region" description="Helical" evidence="4">
    <location>
        <begin position="28"/>
        <end position="47"/>
    </location>
</feature>
<feature type="coiled-coil region" evidence="2">
    <location>
        <begin position="121"/>
        <end position="193"/>
    </location>
</feature>
<evidence type="ECO:0000259" key="5">
    <source>
        <dbReference type="Pfam" id="PF25917"/>
    </source>
</evidence>
<dbReference type="Pfam" id="PF25917">
    <property type="entry name" value="BSH_RND"/>
    <property type="match status" value="1"/>
</dbReference>
<dbReference type="RefSeq" id="WP_258855111.1">
    <property type="nucleotide sequence ID" value="NZ_JANUGV010000001.1"/>
</dbReference>
<comment type="caution">
    <text evidence="8">The sequence shown here is derived from an EMBL/GenBank/DDBJ whole genome shotgun (WGS) entry which is preliminary data.</text>
</comment>
<evidence type="ECO:0000256" key="3">
    <source>
        <dbReference type="SAM" id="MobiDB-lite"/>
    </source>
</evidence>
<gene>
    <name evidence="8" type="ORF">NX773_04255</name>
</gene>
<feature type="domain" description="YknX-like C-terminal permuted SH3-like" evidence="7">
    <location>
        <begin position="335"/>
        <end position="399"/>
    </location>
</feature>
<proteinExistence type="inferred from homology"/>
<dbReference type="PANTHER" id="PTHR30469">
    <property type="entry name" value="MULTIDRUG RESISTANCE PROTEIN MDTA"/>
    <property type="match status" value="1"/>
</dbReference>
<dbReference type="Proteomes" id="UP001205861">
    <property type="component" value="Unassembled WGS sequence"/>
</dbReference>
<keyword evidence="4" id="KW-0472">Membrane</keyword>
<evidence type="ECO:0000313" key="8">
    <source>
        <dbReference type="EMBL" id="MCS0607377.1"/>
    </source>
</evidence>
<dbReference type="Gene3D" id="2.40.30.170">
    <property type="match status" value="1"/>
</dbReference>
<sequence length="403" mass="42648">MDTPDLSKLSIDRGTQPGARRRRKLPGWLWLLAAVVLLGALAALRIWTAPPAVETVNVTLAYPAQALTVLNATGYVAPQRKAAISSKATGRLEWLGVLEGSRVKEGQLIARLENRDVAAALGQARANVEVARGNLAQAKAEQVEAANALRRNAELRAKNFIAPATLDAVQGRYDKARANVEATQAAVVAAEANARAAQVALDQTLIRAPFDGVILTKNANVGDNITPFSSAAEAKGAVVTMADMDTLEVEADVSESNLAKIAPGQPAEIQLDAYPGLRLDGVVSRMVPTVDRSKATLLVKLRFVHLDPRVLPDMSARVAFLSRALRPSEKQPLPAVPPAAIVQRGGRAVVFVLVGGKAHERAVAAGRKLGDLMVVDGLAPGQKVVLNPPERLADGMPVEQAKK</sequence>
<evidence type="ECO:0000256" key="1">
    <source>
        <dbReference type="ARBA" id="ARBA00009477"/>
    </source>
</evidence>
<dbReference type="PANTHER" id="PTHR30469:SF38">
    <property type="entry name" value="HLYD FAMILY SECRETION PROTEIN"/>
    <property type="match status" value="1"/>
</dbReference>
<dbReference type="Gene3D" id="2.40.50.100">
    <property type="match status" value="1"/>
</dbReference>
<dbReference type="InterPro" id="IPR058625">
    <property type="entry name" value="MdtA-like_BSH"/>
</dbReference>
<dbReference type="Gene3D" id="2.40.420.20">
    <property type="match status" value="1"/>
</dbReference>
<keyword evidence="4" id="KW-0812">Transmembrane</keyword>
<evidence type="ECO:0000259" key="7">
    <source>
        <dbReference type="Pfam" id="PF25989"/>
    </source>
</evidence>
<dbReference type="Gene3D" id="1.10.287.470">
    <property type="entry name" value="Helix hairpin bin"/>
    <property type="match status" value="1"/>
</dbReference>
<keyword evidence="9" id="KW-1185">Reference proteome</keyword>
<evidence type="ECO:0000313" key="9">
    <source>
        <dbReference type="Proteomes" id="UP001205861"/>
    </source>
</evidence>
<dbReference type="InterPro" id="IPR058637">
    <property type="entry name" value="YknX-like_C"/>
</dbReference>
<dbReference type="InterPro" id="IPR006143">
    <property type="entry name" value="RND_pump_MFP"/>
</dbReference>
<keyword evidence="2" id="KW-0175">Coiled coil</keyword>
<dbReference type="InterPro" id="IPR058792">
    <property type="entry name" value="Beta-barrel_RND_2"/>
</dbReference>
<feature type="region of interest" description="Disordered" evidence="3">
    <location>
        <begin position="1"/>
        <end position="20"/>
    </location>
</feature>
<protein>
    <submittedName>
        <fullName evidence="8">Efflux RND transporter periplasmic adaptor subunit</fullName>
    </submittedName>
</protein>
<keyword evidence="4" id="KW-1133">Transmembrane helix</keyword>
<dbReference type="SUPFAM" id="SSF111369">
    <property type="entry name" value="HlyD-like secretion proteins"/>
    <property type="match status" value="1"/>
</dbReference>
<evidence type="ECO:0000256" key="4">
    <source>
        <dbReference type="SAM" id="Phobius"/>
    </source>
</evidence>
<evidence type="ECO:0000259" key="6">
    <source>
        <dbReference type="Pfam" id="PF25954"/>
    </source>
</evidence>